<protein>
    <recommendedName>
        <fullName evidence="1">Aspartyl/glutamyl-tRNA(Asn/Gln) amidotransferase subunit C</fullName>
        <shortName evidence="1">Asp/Glu-ADT subunit C</shortName>
        <ecNumber evidence="1">6.3.5.-</ecNumber>
    </recommendedName>
</protein>
<dbReference type="Proteomes" id="UP000069850">
    <property type="component" value="Chromosome 1"/>
</dbReference>
<keyword evidence="1" id="KW-0067">ATP-binding</keyword>
<gene>
    <name evidence="1 2" type="primary">gatC</name>
    <name evidence="3" type="ORF">HQQ74_05330</name>
    <name evidence="2" type="ORF">MMAB1_3113</name>
</gene>
<dbReference type="GO" id="GO:0050567">
    <property type="term" value="F:glutaminyl-tRNA synthase (glutamine-hydrolyzing) activity"/>
    <property type="evidence" value="ECO:0007669"/>
    <property type="project" value="UniProtKB-UniRule"/>
</dbReference>
<comment type="similarity">
    <text evidence="1">Belongs to the GatC family.</text>
</comment>
<dbReference type="AlphaFoldDB" id="A0A110BK50"/>
<keyword evidence="1 2" id="KW-0436">Ligase</keyword>
<keyword evidence="2" id="KW-0808">Transferase</keyword>
<reference evidence="2 4" key="1">
    <citation type="submission" date="2016-01" db="EMBL/GenBank/DDBJ databases">
        <authorList>
            <person name="Manzoor S."/>
        </authorList>
    </citation>
    <scope>NUCLEOTIDE SEQUENCE [LARGE SCALE GENOMIC DNA]</scope>
    <source>
        <strain evidence="2">Methanoculleus sp MAB1</strain>
    </source>
</reference>
<dbReference type="GO" id="GO:0070681">
    <property type="term" value="P:glutaminyl-tRNAGln biosynthesis via transamidation"/>
    <property type="evidence" value="ECO:0007669"/>
    <property type="project" value="TreeGrafter"/>
</dbReference>
<dbReference type="EMBL" id="LT158599">
    <property type="protein sequence ID" value="CVK34326.1"/>
    <property type="molecule type" value="Genomic_DNA"/>
</dbReference>
<dbReference type="GeneID" id="27138589"/>
<reference evidence="3" key="2">
    <citation type="submission" date="2020-05" db="EMBL/GenBank/DDBJ databases">
        <title>The first insight into the ecology of ammonia-tolerant syntrophic propionate oxidizing bacteria.</title>
        <authorList>
            <person name="Singh A."/>
            <person name="Schnurer A."/>
            <person name="Westerholm M."/>
        </authorList>
    </citation>
    <scope>NUCLEOTIDE SEQUENCE</scope>
    <source>
        <strain evidence="3">MAG54</strain>
    </source>
</reference>
<dbReference type="InterPro" id="IPR036113">
    <property type="entry name" value="Asp/Glu-ADT_sf_sub_c"/>
</dbReference>
<dbReference type="KEGG" id="mema:MMAB1_3113"/>
<evidence type="ECO:0000256" key="1">
    <source>
        <dbReference type="HAMAP-Rule" id="MF_00122"/>
    </source>
</evidence>
<accession>A0A110BK50</accession>
<proteinExistence type="inferred from homology"/>
<comment type="catalytic activity">
    <reaction evidence="1">
        <text>L-glutamyl-tRNA(Gln) + L-glutamine + ATP + H2O = L-glutaminyl-tRNA(Gln) + L-glutamate + ADP + phosphate + H(+)</text>
        <dbReference type="Rhea" id="RHEA:17521"/>
        <dbReference type="Rhea" id="RHEA-COMP:9681"/>
        <dbReference type="Rhea" id="RHEA-COMP:9684"/>
        <dbReference type="ChEBI" id="CHEBI:15377"/>
        <dbReference type="ChEBI" id="CHEBI:15378"/>
        <dbReference type="ChEBI" id="CHEBI:29985"/>
        <dbReference type="ChEBI" id="CHEBI:30616"/>
        <dbReference type="ChEBI" id="CHEBI:43474"/>
        <dbReference type="ChEBI" id="CHEBI:58359"/>
        <dbReference type="ChEBI" id="CHEBI:78520"/>
        <dbReference type="ChEBI" id="CHEBI:78521"/>
        <dbReference type="ChEBI" id="CHEBI:456216"/>
    </reaction>
</comment>
<dbReference type="RefSeq" id="WP_062265723.1">
    <property type="nucleotide sequence ID" value="NZ_BSDU01000002.1"/>
</dbReference>
<dbReference type="Proteomes" id="UP000737555">
    <property type="component" value="Unassembled WGS sequence"/>
</dbReference>
<name>A0A110BK50_9EURY</name>
<dbReference type="OrthoDB" id="15210at2157"/>
<evidence type="ECO:0000313" key="4">
    <source>
        <dbReference type="Proteomes" id="UP000069850"/>
    </source>
</evidence>
<dbReference type="HAMAP" id="MF_00122">
    <property type="entry name" value="GatC"/>
    <property type="match status" value="1"/>
</dbReference>
<dbReference type="PANTHER" id="PTHR15004">
    <property type="entry name" value="GLUTAMYL-TRNA(GLN) AMIDOTRANSFERASE SUBUNIT C, MITOCHONDRIAL"/>
    <property type="match status" value="1"/>
</dbReference>
<dbReference type="GO" id="GO:0006450">
    <property type="term" value="P:regulation of translational fidelity"/>
    <property type="evidence" value="ECO:0007669"/>
    <property type="project" value="InterPro"/>
</dbReference>
<organism evidence="2 4">
    <name type="scientific">Methanoculleus bourgensis</name>
    <dbReference type="NCBI Taxonomy" id="83986"/>
    <lineage>
        <taxon>Archaea</taxon>
        <taxon>Methanobacteriati</taxon>
        <taxon>Methanobacteriota</taxon>
        <taxon>Stenosarchaea group</taxon>
        <taxon>Methanomicrobia</taxon>
        <taxon>Methanomicrobiales</taxon>
        <taxon>Methanomicrobiaceae</taxon>
        <taxon>Methanoculleus</taxon>
    </lineage>
</organism>
<dbReference type="NCBIfam" id="TIGR00135">
    <property type="entry name" value="gatC"/>
    <property type="match status" value="1"/>
</dbReference>
<dbReference type="Pfam" id="PF02686">
    <property type="entry name" value="GatC"/>
    <property type="match status" value="1"/>
</dbReference>
<dbReference type="EC" id="6.3.5.-" evidence="1"/>
<dbReference type="SUPFAM" id="SSF141000">
    <property type="entry name" value="Glu-tRNAGln amidotransferase C subunit"/>
    <property type="match status" value="1"/>
</dbReference>
<evidence type="ECO:0000313" key="2">
    <source>
        <dbReference type="EMBL" id="CVK34326.1"/>
    </source>
</evidence>
<dbReference type="InterPro" id="IPR003837">
    <property type="entry name" value="GatC"/>
</dbReference>
<dbReference type="GO" id="GO:0016740">
    <property type="term" value="F:transferase activity"/>
    <property type="evidence" value="ECO:0007669"/>
    <property type="project" value="UniProtKB-KW"/>
</dbReference>
<dbReference type="PANTHER" id="PTHR15004:SF0">
    <property type="entry name" value="GLUTAMYL-TRNA(GLN) AMIDOTRANSFERASE SUBUNIT C, MITOCHONDRIAL"/>
    <property type="match status" value="1"/>
</dbReference>
<keyword evidence="1" id="KW-0547">Nucleotide-binding</keyword>
<comment type="catalytic activity">
    <reaction evidence="1">
        <text>L-aspartyl-tRNA(Asn) + L-glutamine + ATP + H2O = L-asparaginyl-tRNA(Asn) + L-glutamate + ADP + phosphate + 2 H(+)</text>
        <dbReference type="Rhea" id="RHEA:14513"/>
        <dbReference type="Rhea" id="RHEA-COMP:9674"/>
        <dbReference type="Rhea" id="RHEA-COMP:9677"/>
        <dbReference type="ChEBI" id="CHEBI:15377"/>
        <dbReference type="ChEBI" id="CHEBI:15378"/>
        <dbReference type="ChEBI" id="CHEBI:29985"/>
        <dbReference type="ChEBI" id="CHEBI:30616"/>
        <dbReference type="ChEBI" id="CHEBI:43474"/>
        <dbReference type="ChEBI" id="CHEBI:58359"/>
        <dbReference type="ChEBI" id="CHEBI:78515"/>
        <dbReference type="ChEBI" id="CHEBI:78516"/>
        <dbReference type="ChEBI" id="CHEBI:456216"/>
    </reaction>
</comment>
<dbReference type="EMBL" id="JABMJE010000057">
    <property type="protein sequence ID" value="NQS78117.1"/>
    <property type="molecule type" value="Genomic_DNA"/>
</dbReference>
<dbReference type="Gene3D" id="1.10.20.60">
    <property type="entry name" value="Glu-tRNAGln amidotransferase C subunit, N-terminal domain"/>
    <property type="match status" value="1"/>
</dbReference>
<comment type="function">
    <text evidence="1">Allows the formation of correctly charged Asn-tRNA(Asn) or Gln-tRNA(Gln) through the transamidation of misacylated Asp-tRNA(Asn) or Glu-tRNA(Gln) in organisms which lack either or both of asparaginyl-tRNA or glutaminyl-tRNA synthetases. The reaction takes place in the presence of glutamine and ATP through an activated phospho-Asp-tRNA(Asn) or phospho-Glu-tRNA(Gln).</text>
</comment>
<comment type="subunit">
    <text evidence="1">Heterotrimer of A, B and C subunits.</text>
</comment>
<dbReference type="GO" id="GO:0005524">
    <property type="term" value="F:ATP binding"/>
    <property type="evidence" value="ECO:0007669"/>
    <property type="project" value="UniProtKB-KW"/>
</dbReference>
<keyword evidence="1" id="KW-0648">Protein biosynthesis</keyword>
<sequence>MITESDIEHIAELADIGISKDEVPEFTLQFNAILEYFEVLDSVEGEGAPAAGTTNVFREDEPRPSLPQEAVLANAGSTEDGFIKAPRVM</sequence>
<dbReference type="GO" id="GO:0006412">
    <property type="term" value="P:translation"/>
    <property type="evidence" value="ECO:0007669"/>
    <property type="project" value="UniProtKB-UniRule"/>
</dbReference>
<evidence type="ECO:0000313" key="3">
    <source>
        <dbReference type="EMBL" id="NQS78117.1"/>
    </source>
</evidence>